<feature type="binding site" evidence="7">
    <location>
        <begin position="32"/>
        <end position="39"/>
    </location>
    <ligand>
        <name>ATP</name>
        <dbReference type="ChEBI" id="CHEBI:30616"/>
    </ligand>
</feature>
<dbReference type="GO" id="GO:0007059">
    <property type="term" value="P:chromosome segregation"/>
    <property type="evidence" value="ECO:0007669"/>
    <property type="project" value="UniProtKB-UniRule"/>
</dbReference>
<dbReference type="GO" id="GO:0003677">
    <property type="term" value="F:DNA binding"/>
    <property type="evidence" value="ECO:0007669"/>
    <property type="project" value="UniProtKB-UniRule"/>
</dbReference>
<evidence type="ECO:0000256" key="1">
    <source>
        <dbReference type="ARBA" id="ARBA00004496"/>
    </source>
</evidence>
<keyword evidence="3 7" id="KW-0547">Nucleotide-binding</keyword>
<dbReference type="EMBL" id="JAJEPX010000008">
    <property type="protein sequence ID" value="MCC2176334.1"/>
    <property type="molecule type" value="Genomic_DNA"/>
</dbReference>
<dbReference type="InterPro" id="IPR010935">
    <property type="entry name" value="SMC_hinge"/>
</dbReference>
<dbReference type="FunFam" id="3.40.50.300:FF:000901">
    <property type="entry name" value="Chromosome partition protein Smc"/>
    <property type="match status" value="1"/>
</dbReference>
<feature type="coiled-coil region" evidence="7">
    <location>
        <begin position="167"/>
        <end position="208"/>
    </location>
</feature>
<dbReference type="PANTHER" id="PTHR43977">
    <property type="entry name" value="STRUCTURAL MAINTENANCE OF CHROMOSOMES PROTEIN 3"/>
    <property type="match status" value="1"/>
</dbReference>
<dbReference type="GO" id="GO:0030261">
    <property type="term" value="P:chromosome condensation"/>
    <property type="evidence" value="ECO:0007669"/>
    <property type="project" value="InterPro"/>
</dbReference>
<feature type="coiled-coil region" evidence="7">
    <location>
        <begin position="673"/>
        <end position="728"/>
    </location>
</feature>
<dbReference type="Gene3D" id="3.40.50.300">
    <property type="entry name" value="P-loop containing nucleotide triphosphate hydrolases"/>
    <property type="match status" value="2"/>
</dbReference>
<dbReference type="NCBIfam" id="TIGR02168">
    <property type="entry name" value="SMC_prok_B"/>
    <property type="match status" value="1"/>
</dbReference>
<dbReference type="Gene3D" id="3.30.70.1620">
    <property type="match status" value="1"/>
</dbReference>
<feature type="coiled-coil region" evidence="7">
    <location>
        <begin position="995"/>
        <end position="1025"/>
    </location>
</feature>
<keyword evidence="5 7" id="KW-0175">Coiled coil</keyword>
<dbReference type="Gene3D" id="1.20.1060.20">
    <property type="match status" value="1"/>
</dbReference>
<dbReference type="CDD" id="cd03278">
    <property type="entry name" value="ABC_SMC_barmotin"/>
    <property type="match status" value="2"/>
</dbReference>
<dbReference type="GO" id="GO:0005524">
    <property type="term" value="F:ATP binding"/>
    <property type="evidence" value="ECO:0007669"/>
    <property type="project" value="UniProtKB-UniRule"/>
</dbReference>
<comment type="caution">
    <text evidence="10">The sequence shown here is derived from an EMBL/GenBank/DDBJ whole genome shotgun (WGS) entry which is preliminary data.</text>
</comment>
<dbReference type="InterPro" id="IPR036277">
    <property type="entry name" value="SMC_hinge_sf"/>
</dbReference>
<dbReference type="AlphaFoldDB" id="A0AAW4VTX1"/>
<comment type="subcellular location">
    <subcellularLocation>
        <location evidence="1 7">Cytoplasm</location>
    </subcellularLocation>
</comment>
<evidence type="ECO:0000256" key="6">
    <source>
        <dbReference type="ARBA" id="ARBA00023125"/>
    </source>
</evidence>
<proteinExistence type="inferred from homology"/>
<gene>
    <name evidence="7 10" type="primary">smc</name>
    <name evidence="10" type="ORF">LKD22_04195</name>
</gene>
<evidence type="ECO:0000256" key="7">
    <source>
        <dbReference type="HAMAP-Rule" id="MF_01894"/>
    </source>
</evidence>
<dbReference type="HAMAP" id="MF_01894">
    <property type="entry name" value="Smc_prok"/>
    <property type="match status" value="1"/>
</dbReference>
<comment type="subunit">
    <text evidence="7">Homodimer.</text>
</comment>
<evidence type="ECO:0000256" key="8">
    <source>
        <dbReference type="SAM" id="MobiDB-lite"/>
    </source>
</evidence>
<evidence type="ECO:0000256" key="2">
    <source>
        <dbReference type="ARBA" id="ARBA00022490"/>
    </source>
</evidence>
<dbReference type="Pfam" id="PF02463">
    <property type="entry name" value="SMC_N"/>
    <property type="match status" value="1"/>
</dbReference>
<dbReference type="SUPFAM" id="SSF52540">
    <property type="entry name" value="P-loop containing nucleoside triphosphate hydrolases"/>
    <property type="match status" value="1"/>
</dbReference>
<dbReference type="Proteomes" id="UP001298753">
    <property type="component" value="Unassembled WGS sequence"/>
</dbReference>
<evidence type="ECO:0000256" key="3">
    <source>
        <dbReference type="ARBA" id="ARBA00022741"/>
    </source>
</evidence>
<keyword evidence="6 7" id="KW-0238">DNA-binding</keyword>
<organism evidence="10 11">
    <name type="scientific">Agathobaculum butyriciproducens</name>
    <dbReference type="NCBI Taxonomy" id="1628085"/>
    <lineage>
        <taxon>Bacteria</taxon>
        <taxon>Bacillati</taxon>
        <taxon>Bacillota</taxon>
        <taxon>Clostridia</taxon>
        <taxon>Eubacteriales</taxon>
        <taxon>Butyricicoccaceae</taxon>
        <taxon>Agathobaculum</taxon>
    </lineage>
</organism>
<dbReference type="InterPro" id="IPR011890">
    <property type="entry name" value="SMC_prok"/>
</dbReference>
<evidence type="ECO:0000256" key="4">
    <source>
        <dbReference type="ARBA" id="ARBA00022840"/>
    </source>
</evidence>
<evidence type="ECO:0000256" key="5">
    <source>
        <dbReference type="ARBA" id="ARBA00023054"/>
    </source>
</evidence>
<feature type="coiled-coil region" evidence="7">
    <location>
        <begin position="883"/>
        <end position="941"/>
    </location>
</feature>
<comment type="domain">
    <text evidence="7">Contains large globular domains required for ATP hydrolysis at each terminus and a third globular domain forming a flexible hinge near the middle of the molecule. These domains are separated by coiled-coil structures.</text>
</comment>
<dbReference type="PIRSF" id="PIRSF005719">
    <property type="entry name" value="SMC"/>
    <property type="match status" value="1"/>
</dbReference>
<evidence type="ECO:0000313" key="11">
    <source>
        <dbReference type="Proteomes" id="UP001298753"/>
    </source>
</evidence>
<evidence type="ECO:0000259" key="9">
    <source>
        <dbReference type="SMART" id="SM00968"/>
    </source>
</evidence>
<dbReference type="GO" id="GO:0005737">
    <property type="term" value="C:cytoplasm"/>
    <property type="evidence" value="ECO:0007669"/>
    <property type="project" value="UniProtKB-SubCell"/>
</dbReference>
<dbReference type="GeneID" id="98660407"/>
<keyword evidence="11" id="KW-1185">Reference proteome</keyword>
<keyword evidence="4 7" id="KW-0067">ATP-binding</keyword>
<dbReference type="RefSeq" id="WP_227600318.1">
    <property type="nucleotide sequence ID" value="NZ_JAJEPX010000008.1"/>
</dbReference>
<name>A0AAW4VTX1_9FIRM</name>
<dbReference type="GO" id="GO:0016887">
    <property type="term" value="F:ATP hydrolysis activity"/>
    <property type="evidence" value="ECO:0007669"/>
    <property type="project" value="InterPro"/>
</dbReference>
<dbReference type="InterPro" id="IPR027417">
    <property type="entry name" value="P-loop_NTPase"/>
</dbReference>
<dbReference type="Pfam" id="PF06470">
    <property type="entry name" value="SMC_hinge"/>
    <property type="match status" value="1"/>
</dbReference>
<dbReference type="InterPro" id="IPR024704">
    <property type="entry name" value="SMC"/>
</dbReference>
<feature type="compositionally biased region" description="Low complexity" evidence="8">
    <location>
        <begin position="373"/>
        <end position="386"/>
    </location>
</feature>
<dbReference type="GO" id="GO:0006260">
    <property type="term" value="P:DNA replication"/>
    <property type="evidence" value="ECO:0007669"/>
    <property type="project" value="UniProtKB-UniRule"/>
</dbReference>
<feature type="domain" description="SMC hinge" evidence="9">
    <location>
        <begin position="523"/>
        <end position="639"/>
    </location>
</feature>
<evidence type="ECO:0000313" key="10">
    <source>
        <dbReference type="EMBL" id="MCC2176334.1"/>
    </source>
</evidence>
<sequence>MVLKSLILQGFKSFPDRTEIKFLGGITAIVGPNGSGKSNISDAIRWVLGEQSSRSLRGAKMEDVIFGGTAKRGPVGFAEVSLILDNSAHVFRSEFTEIMVTRRYYRSGESEYFLNKKHCRLKDVHELFMDTGLGRDGYSSIGQGRIDEILSFKSEDRREIFEEAAGITKFRYRKEEAERRLSATEENLVRIRDLYGELENRLEPLEQQAGKAKRFLHLRDELRVLEVSLWLLSLEQLKNDTAKLNKDRTTCEKQLADAKQQQGTLYAQSEQLTESLREIDRETERLRNELREAEQFAAEQISREAVIQANIRNCEENIERTRQESAHRAEQVQSMDAQLAERRERISVLNEQEKAQSAELDALRKQSAEQEQQRTQAEQALRQAEQAQRRQERTLHTLELDRTAAESGLAGMNDRKMTLDSEIAAAAQQLDTEKQAQDNLERELTACEQTLAETAKQAQTAAAQAETCRRRAEQAQNDLRAAQSSLSEMQSRVKMLTDMQHEYEGFSRSVKAVMRQAEKGAMNGVHGPVSALITTEKRFVTAIDTALGASASSIVVDSTSVGKQCISYLKRTDGGRATFLPLDTIRANSLRETGLERQNGCFGTADTLVRFNEKYKNIVCNLLARTVISENMDTALALAKAYGHRFRIVTLDGQILQAGGAMTGGSVSRGTGALARAERLHAAEERVRALEQERKTLAQTEQAAGQELESLAAQAQAIETDRRHAEQERAGLAASVKQHKFLLESLQKRYDSLISEQTNFTATQQKYEQTLAACTERRSAAEQALAAAEQVCAEHRTAVNAAAEQLTQTASRITAAQTALAETRTAQDSEARALAELERLKADLDAGVSGAEQTIAGFAAEIARLTDELTQVRAAKHGRDTTARLLSEQLARQTGRREQTESERVRLEKAAQSRNEEILELERETARLENRAAQLKTEETQILDKMWESYELTPTPAAEIARPIENLGETRGRVQELRVKMRALGNVNLDAVDEFQRVQERYSFLREQKDDLETAQTDLRKVIEQLTVSMKEIFASEFAKLNVYFRDTFREIFGGGHAELQLADTSDILNCGIDIRVSPPGKAVKTITLLSGGEKAFVAIALYFAILKLRPTPFCVLDEIEAALDDVNVQRFAKYIRRLTDSTQFIVITHRRGTMEEADMLYGVTMQEQGVSKMLMLNLAEAEKRLKNTIK</sequence>
<dbReference type="SUPFAM" id="SSF75553">
    <property type="entry name" value="Smc hinge domain"/>
    <property type="match status" value="1"/>
</dbReference>
<keyword evidence="2 7" id="KW-0963">Cytoplasm</keyword>
<comment type="function">
    <text evidence="7">Required for chromosome condensation and partitioning.</text>
</comment>
<protein>
    <recommendedName>
        <fullName evidence="7">Chromosome partition protein Smc</fullName>
    </recommendedName>
</protein>
<dbReference type="InterPro" id="IPR003395">
    <property type="entry name" value="RecF/RecN/SMC_N"/>
</dbReference>
<comment type="similarity">
    <text evidence="7">Belongs to the SMC family.</text>
</comment>
<dbReference type="Gene3D" id="6.10.140.1720">
    <property type="match status" value="1"/>
</dbReference>
<feature type="region of interest" description="Disordered" evidence="8">
    <location>
        <begin position="365"/>
        <end position="392"/>
    </location>
</feature>
<reference evidence="10 11" key="1">
    <citation type="submission" date="2021-10" db="EMBL/GenBank/DDBJ databases">
        <title>Anaerobic single-cell dispensing facilitates the cultivation of human gut bacteria.</title>
        <authorList>
            <person name="Afrizal A."/>
        </authorList>
    </citation>
    <scope>NUCLEOTIDE SEQUENCE [LARGE SCALE GENOMIC DNA]</scope>
    <source>
        <strain evidence="10 11">CLA-AA-H270</strain>
    </source>
</reference>
<accession>A0AAW4VTX1</accession>
<dbReference type="GO" id="GO:0005694">
    <property type="term" value="C:chromosome"/>
    <property type="evidence" value="ECO:0007669"/>
    <property type="project" value="InterPro"/>
</dbReference>
<dbReference type="GO" id="GO:0007062">
    <property type="term" value="P:sister chromatid cohesion"/>
    <property type="evidence" value="ECO:0007669"/>
    <property type="project" value="InterPro"/>
</dbReference>
<dbReference type="SMART" id="SM00968">
    <property type="entry name" value="SMC_hinge"/>
    <property type="match status" value="1"/>
</dbReference>